<dbReference type="AlphaFoldDB" id="A0A918WMR3"/>
<dbReference type="EMBL" id="BMYJ01000011">
    <property type="protein sequence ID" value="GHC64666.1"/>
    <property type="molecule type" value="Genomic_DNA"/>
</dbReference>
<gene>
    <name evidence="1" type="ORF">GCM10007315_31430</name>
</gene>
<keyword evidence="2" id="KW-1185">Reference proteome</keyword>
<protein>
    <submittedName>
        <fullName evidence="1">Uncharacterized protein</fullName>
    </submittedName>
</protein>
<name>A0A918WMR3_9RHOB</name>
<organism evidence="1 2">
    <name type="scientific">Neogemmobacter tilapiae</name>
    <dbReference type="NCBI Taxonomy" id="875041"/>
    <lineage>
        <taxon>Bacteria</taxon>
        <taxon>Pseudomonadati</taxon>
        <taxon>Pseudomonadota</taxon>
        <taxon>Alphaproteobacteria</taxon>
        <taxon>Rhodobacterales</taxon>
        <taxon>Paracoccaceae</taxon>
        <taxon>Neogemmobacter</taxon>
    </lineage>
</organism>
<evidence type="ECO:0000313" key="2">
    <source>
        <dbReference type="Proteomes" id="UP000638981"/>
    </source>
</evidence>
<reference evidence="1" key="1">
    <citation type="journal article" date="2014" name="Int. J. Syst. Evol. Microbiol.">
        <title>Complete genome sequence of Corynebacterium casei LMG S-19264T (=DSM 44701T), isolated from a smear-ripened cheese.</title>
        <authorList>
            <consortium name="US DOE Joint Genome Institute (JGI-PGF)"/>
            <person name="Walter F."/>
            <person name="Albersmeier A."/>
            <person name="Kalinowski J."/>
            <person name="Ruckert C."/>
        </authorList>
    </citation>
    <scope>NUCLEOTIDE SEQUENCE</scope>
    <source>
        <strain evidence="1">KCTC 23310</strain>
    </source>
</reference>
<proteinExistence type="predicted"/>
<evidence type="ECO:0000313" key="1">
    <source>
        <dbReference type="EMBL" id="GHC64666.1"/>
    </source>
</evidence>
<reference evidence="1" key="2">
    <citation type="submission" date="2020-09" db="EMBL/GenBank/DDBJ databases">
        <authorList>
            <person name="Sun Q."/>
            <person name="Kim S."/>
        </authorList>
    </citation>
    <scope>NUCLEOTIDE SEQUENCE</scope>
    <source>
        <strain evidence="1">KCTC 23310</strain>
    </source>
</reference>
<sequence>MGNPRLKIADEHAADEAVHRLNFARQIGVQGAGKAWVLQKRLRLGGGDLYCGAWLGCDMRTGRGRCIVCQAFVAKNATRSKGTNNNVLPVLTEDPFVDPTIDT</sequence>
<comment type="caution">
    <text evidence="1">The sequence shown here is derived from an EMBL/GenBank/DDBJ whole genome shotgun (WGS) entry which is preliminary data.</text>
</comment>
<accession>A0A918WMR3</accession>
<dbReference type="Proteomes" id="UP000638981">
    <property type="component" value="Unassembled WGS sequence"/>
</dbReference>